<reference evidence="3" key="2">
    <citation type="submission" date="2025-09" db="UniProtKB">
        <authorList>
            <consortium name="Ensembl"/>
        </authorList>
    </citation>
    <scope>IDENTIFICATION</scope>
</reference>
<feature type="domain" description="DUF4614" evidence="2">
    <location>
        <begin position="161"/>
        <end position="337"/>
    </location>
</feature>
<feature type="compositionally biased region" description="Low complexity" evidence="1">
    <location>
        <begin position="190"/>
        <end position="204"/>
    </location>
</feature>
<reference evidence="3" key="1">
    <citation type="submission" date="2025-08" db="UniProtKB">
        <authorList>
            <consortium name="Ensembl"/>
        </authorList>
    </citation>
    <scope>IDENTIFICATION</scope>
</reference>
<feature type="region of interest" description="Disordered" evidence="1">
    <location>
        <begin position="157"/>
        <end position="230"/>
    </location>
</feature>
<organism evidence="3 4">
    <name type="scientific">Oncorhynchus kisutch</name>
    <name type="common">Coho salmon</name>
    <name type="synonym">Salmo kisutch</name>
    <dbReference type="NCBI Taxonomy" id="8019"/>
    <lineage>
        <taxon>Eukaryota</taxon>
        <taxon>Metazoa</taxon>
        <taxon>Chordata</taxon>
        <taxon>Craniata</taxon>
        <taxon>Vertebrata</taxon>
        <taxon>Euteleostomi</taxon>
        <taxon>Actinopterygii</taxon>
        <taxon>Neopterygii</taxon>
        <taxon>Teleostei</taxon>
        <taxon>Protacanthopterygii</taxon>
        <taxon>Salmoniformes</taxon>
        <taxon>Salmonidae</taxon>
        <taxon>Salmoninae</taxon>
        <taxon>Oncorhynchus</taxon>
    </lineage>
</organism>
<dbReference type="Proteomes" id="UP000694557">
    <property type="component" value="Unassembled WGS sequence"/>
</dbReference>
<protein>
    <recommendedName>
        <fullName evidence="2">DUF4614 domain-containing protein</fullName>
    </recommendedName>
</protein>
<evidence type="ECO:0000313" key="3">
    <source>
        <dbReference type="Ensembl" id="ENSOKIP00005001949.1"/>
    </source>
</evidence>
<sequence>MCKLTTISPFACIPQSFVKRSQKVSPSPPLVDWLSSVRALSRSPPFPQRLGSPNRFSSRALAQHSPSLSIRSASVVLSPSPSPPNTPASGRQGSPRARHLRCSRSSVSALSEVRSLEELFPEALGSLVELYPEDLPSDDHLKYGDKDMSEVRNYIVSDTSRQDKHSSVSEGDSHVTHTDYSRTTDSFTGRSSKGSYSRSSSRSHSVADTITPSSVWKRRSPSRRSVREAAVQTQADGLAYTWSSGMAALGPAVGMAYVDPTPVASYTVSAESVEALSAYSPAVFALNDMLRQQLALTKHFVQTSRHLHSSLLQSLGPADYTYTTLEDTKEFIRCHKSPQLTMEVALEEVLQEMREYHYI</sequence>
<dbReference type="AlphaFoldDB" id="A0A8C7CF26"/>
<feature type="region of interest" description="Disordered" evidence="1">
    <location>
        <begin position="72"/>
        <end position="103"/>
    </location>
</feature>
<feature type="compositionally biased region" description="Basic and acidic residues" evidence="1">
    <location>
        <begin position="160"/>
        <end position="182"/>
    </location>
</feature>
<dbReference type="Pfam" id="PF15391">
    <property type="entry name" value="DUF4614"/>
    <property type="match status" value="1"/>
</dbReference>
<dbReference type="Ensembl" id="ENSOKIT00005002062.1">
    <property type="protein sequence ID" value="ENSOKIP00005001949.1"/>
    <property type="gene ID" value="ENSOKIG00005000965.1"/>
</dbReference>
<name>A0A8C7CF26_ONCKI</name>
<proteinExistence type="predicted"/>
<evidence type="ECO:0000313" key="4">
    <source>
        <dbReference type="Proteomes" id="UP000694557"/>
    </source>
</evidence>
<evidence type="ECO:0000256" key="1">
    <source>
        <dbReference type="SAM" id="MobiDB-lite"/>
    </source>
</evidence>
<dbReference type="GeneTree" id="ENSGT00390000002505"/>
<accession>A0A8C7CF26</accession>
<dbReference type="PANTHER" id="PTHR22409">
    <property type="entry name" value="CHROMOSOME 19 OPEN READING FRAME 44"/>
    <property type="match status" value="1"/>
</dbReference>
<evidence type="ECO:0000259" key="2">
    <source>
        <dbReference type="Pfam" id="PF15391"/>
    </source>
</evidence>
<dbReference type="InterPro" id="IPR027884">
    <property type="entry name" value="DUF4614"/>
</dbReference>
<gene>
    <name evidence="3" type="primary">lg4h19orf44</name>
</gene>
<dbReference type="PANTHER" id="PTHR22409:SF2">
    <property type="entry name" value="CHROMOSOME 19 OPEN READING FRAME 44"/>
    <property type="match status" value="1"/>
</dbReference>
<keyword evidence="4" id="KW-1185">Reference proteome</keyword>
<dbReference type="InterPro" id="IPR040120">
    <property type="entry name" value="C19orf44-like"/>
</dbReference>